<dbReference type="AlphaFoldDB" id="A0A8T2VP44"/>
<evidence type="ECO:0008006" key="6">
    <source>
        <dbReference type="Google" id="ProtNLM"/>
    </source>
</evidence>
<evidence type="ECO:0000313" key="4">
    <source>
        <dbReference type="EMBL" id="KAH7447476.1"/>
    </source>
</evidence>
<keyword evidence="5" id="KW-1185">Reference proteome</keyword>
<gene>
    <name evidence="4" type="ORF">KP509_01G108500</name>
</gene>
<protein>
    <recommendedName>
        <fullName evidence="6">Methyltransferase-like protein</fullName>
    </recommendedName>
</protein>
<dbReference type="CDD" id="cd02440">
    <property type="entry name" value="AdoMet_MTases"/>
    <property type="match status" value="1"/>
</dbReference>
<dbReference type="InterPro" id="IPR029063">
    <property type="entry name" value="SAM-dependent_MTases_sf"/>
</dbReference>
<dbReference type="GO" id="GO:0032259">
    <property type="term" value="P:methylation"/>
    <property type="evidence" value="ECO:0007669"/>
    <property type="project" value="UniProtKB-KW"/>
</dbReference>
<organism evidence="4 5">
    <name type="scientific">Ceratopteris richardii</name>
    <name type="common">Triangle waterfern</name>
    <dbReference type="NCBI Taxonomy" id="49495"/>
    <lineage>
        <taxon>Eukaryota</taxon>
        <taxon>Viridiplantae</taxon>
        <taxon>Streptophyta</taxon>
        <taxon>Embryophyta</taxon>
        <taxon>Tracheophyta</taxon>
        <taxon>Polypodiopsida</taxon>
        <taxon>Polypodiidae</taxon>
        <taxon>Polypodiales</taxon>
        <taxon>Pteridineae</taxon>
        <taxon>Pteridaceae</taxon>
        <taxon>Parkerioideae</taxon>
        <taxon>Ceratopteris</taxon>
    </lineage>
</organism>
<dbReference type="Pfam" id="PF13489">
    <property type="entry name" value="Methyltransf_23"/>
    <property type="match status" value="1"/>
</dbReference>
<comment type="similarity">
    <text evidence="1">Belongs to the methyltransferase superfamily. METL family.</text>
</comment>
<dbReference type="InterPro" id="IPR026113">
    <property type="entry name" value="METTL2/6/8-like"/>
</dbReference>
<sequence>MPGHEEPYVDGEQSKQPITARQYFYQDFCWEDLRDIVQPQGMEDQPINLGGLCGGDHNVRAWDKFHQVHAKHDFFKERRYLVKEFPDLVTFDRALNVLEIGCGTGSTVLPILRANKKAVMYACDCSDFVLRKACKSVGSAMTADEDGRFFPFVCDISSEKLPGWLCCSSCIDSSCHRPKYDFYPENGNQFHCVNGMDIVTMIFTLSAIPPQYMHHVVKECFSVLKPGGSILFRDYGLYDMTMQRFSARQKVGERLYQRCDGTYSYFFTPDVLSSLFKDAGFVEEENHFCCVELKNHQKQIAMKRVWIHAKFVKPDGPAAHT</sequence>
<dbReference type="GO" id="GO:0008173">
    <property type="term" value="F:RNA methyltransferase activity"/>
    <property type="evidence" value="ECO:0007669"/>
    <property type="project" value="UniProtKB-ARBA"/>
</dbReference>
<dbReference type="OMA" id="PAKYWDI"/>
<accession>A0A8T2VP44</accession>
<dbReference type="OrthoDB" id="417697at2759"/>
<dbReference type="Gene3D" id="3.40.50.150">
    <property type="entry name" value="Vaccinia Virus protein VP39"/>
    <property type="match status" value="1"/>
</dbReference>
<reference evidence="4" key="1">
    <citation type="submission" date="2021-08" db="EMBL/GenBank/DDBJ databases">
        <title>WGS assembly of Ceratopteris richardii.</title>
        <authorList>
            <person name="Marchant D.B."/>
            <person name="Chen G."/>
            <person name="Jenkins J."/>
            <person name="Shu S."/>
            <person name="Leebens-Mack J."/>
            <person name="Grimwood J."/>
            <person name="Schmutz J."/>
            <person name="Soltis P."/>
            <person name="Soltis D."/>
            <person name="Chen Z.-H."/>
        </authorList>
    </citation>
    <scope>NUCLEOTIDE SEQUENCE</scope>
    <source>
        <strain evidence="4">Whitten #5841</strain>
        <tissue evidence="4">Leaf</tissue>
    </source>
</reference>
<evidence type="ECO:0000256" key="1">
    <source>
        <dbReference type="ARBA" id="ARBA00009725"/>
    </source>
</evidence>
<dbReference type="PANTHER" id="PTHR22809:SF14">
    <property type="entry name" value="TRNA N(3)-METHYLCYTIDINE METHYLTRANSFERASE"/>
    <property type="match status" value="1"/>
</dbReference>
<dbReference type="Proteomes" id="UP000825935">
    <property type="component" value="Chromosome 1"/>
</dbReference>
<keyword evidence="3" id="KW-0808">Transferase</keyword>
<dbReference type="PANTHER" id="PTHR22809">
    <property type="entry name" value="METHYLTRANSFERASE-RELATED"/>
    <property type="match status" value="1"/>
</dbReference>
<dbReference type="SUPFAM" id="SSF53335">
    <property type="entry name" value="S-adenosyl-L-methionine-dependent methyltransferases"/>
    <property type="match status" value="1"/>
</dbReference>
<comment type="caution">
    <text evidence="4">The sequence shown here is derived from an EMBL/GenBank/DDBJ whole genome shotgun (WGS) entry which is preliminary data.</text>
</comment>
<name>A0A8T2VP44_CERRI</name>
<keyword evidence="2" id="KW-0489">Methyltransferase</keyword>
<proteinExistence type="inferred from homology"/>
<evidence type="ECO:0000256" key="3">
    <source>
        <dbReference type="ARBA" id="ARBA00022679"/>
    </source>
</evidence>
<dbReference type="EMBL" id="CM035406">
    <property type="protein sequence ID" value="KAH7447476.1"/>
    <property type="molecule type" value="Genomic_DNA"/>
</dbReference>
<dbReference type="GO" id="GO:0008757">
    <property type="term" value="F:S-adenosylmethionine-dependent methyltransferase activity"/>
    <property type="evidence" value="ECO:0007669"/>
    <property type="project" value="UniProtKB-ARBA"/>
</dbReference>
<evidence type="ECO:0000256" key="2">
    <source>
        <dbReference type="ARBA" id="ARBA00022603"/>
    </source>
</evidence>
<evidence type="ECO:0000313" key="5">
    <source>
        <dbReference type="Proteomes" id="UP000825935"/>
    </source>
</evidence>